<evidence type="ECO:0000313" key="2">
    <source>
        <dbReference type="Proteomes" id="UP000603200"/>
    </source>
</evidence>
<dbReference type="SUPFAM" id="SSF141571">
    <property type="entry name" value="Pentapeptide repeat-like"/>
    <property type="match status" value="1"/>
</dbReference>
<evidence type="ECO:0000313" key="1">
    <source>
        <dbReference type="EMBL" id="GIE22688.1"/>
    </source>
</evidence>
<dbReference type="PANTHER" id="PTHR14136:SF17">
    <property type="entry name" value="BTB_POZ DOMAIN-CONTAINING PROTEIN KCTD9"/>
    <property type="match status" value="1"/>
</dbReference>
<dbReference type="Proteomes" id="UP000603200">
    <property type="component" value="Unassembled WGS sequence"/>
</dbReference>
<reference evidence="1 2" key="1">
    <citation type="submission" date="2021-01" db="EMBL/GenBank/DDBJ databases">
        <title>Whole genome shotgun sequence of Actinoplanes humidus NBRC 14915.</title>
        <authorList>
            <person name="Komaki H."/>
            <person name="Tamura T."/>
        </authorList>
    </citation>
    <scope>NUCLEOTIDE SEQUENCE [LARGE SCALE GENOMIC DNA]</scope>
    <source>
        <strain evidence="1 2">NBRC 14915</strain>
    </source>
</reference>
<protein>
    <recommendedName>
        <fullName evidence="3">Pentapeptide repeat protein</fullName>
    </recommendedName>
</protein>
<dbReference type="Gene3D" id="2.160.20.80">
    <property type="entry name" value="E3 ubiquitin-protein ligase SopA"/>
    <property type="match status" value="1"/>
</dbReference>
<dbReference type="EMBL" id="BOMN01000085">
    <property type="protein sequence ID" value="GIE22688.1"/>
    <property type="molecule type" value="Genomic_DNA"/>
</dbReference>
<proteinExistence type="predicted"/>
<keyword evidence="2" id="KW-1185">Reference proteome</keyword>
<dbReference type="PANTHER" id="PTHR14136">
    <property type="entry name" value="BTB_POZ DOMAIN-CONTAINING PROTEIN KCTD9"/>
    <property type="match status" value="1"/>
</dbReference>
<evidence type="ECO:0008006" key="3">
    <source>
        <dbReference type="Google" id="ProtNLM"/>
    </source>
</evidence>
<sequence>MRVLQADCGSCAGLCCVAPAFAKSSDFAVNKPAGKACKNLGDDFRCGIHEQLPQKGFPGCVVFDCFGAGQQVTQVTFGGRNWRDTPGIAGQMFATLPVMRQLHELLWYLIEALALPAAQKIHPRLEQARDETVELTMGTPEALLSLDLDAYRSKVNPLLQKASELARAKSGGRRADHRGADLIGRKLRGADLRGASFRGALLIGADLREADLRLADFTGADLRGADLRGANLTGALFLTDSQLKAAVR</sequence>
<accession>A0ABQ3ZW64</accession>
<gene>
    <name evidence="1" type="ORF">Ahu01nite_057900</name>
</gene>
<comment type="caution">
    <text evidence="1">The sequence shown here is derived from an EMBL/GenBank/DDBJ whole genome shotgun (WGS) entry which is preliminary data.</text>
</comment>
<organism evidence="1 2">
    <name type="scientific">Winogradskya humida</name>
    <dbReference type="NCBI Taxonomy" id="113566"/>
    <lineage>
        <taxon>Bacteria</taxon>
        <taxon>Bacillati</taxon>
        <taxon>Actinomycetota</taxon>
        <taxon>Actinomycetes</taxon>
        <taxon>Micromonosporales</taxon>
        <taxon>Micromonosporaceae</taxon>
        <taxon>Winogradskya</taxon>
    </lineage>
</organism>
<dbReference type="Pfam" id="PF00805">
    <property type="entry name" value="Pentapeptide"/>
    <property type="match status" value="1"/>
</dbReference>
<dbReference type="InterPro" id="IPR051082">
    <property type="entry name" value="Pentapeptide-BTB/POZ_domain"/>
</dbReference>
<name>A0ABQ3ZW64_9ACTN</name>
<dbReference type="InterPro" id="IPR001646">
    <property type="entry name" value="5peptide_repeat"/>
</dbReference>